<dbReference type="GO" id="GO:0003677">
    <property type="term" value="F:DNA binding"/>
    <property type="evidence" value="ECO:0007669"/>
    <property type="project" value="InterPro"/>
</dbReference>
<evidence type="ECO:0000313" key="9">
    <source>
        <dbReference type="Proteomes" id="UP000630353"/>
    </source>
</evidence>
<dbReference type="EMBL" id="BMZS01000001">
    <property type="protein sequence ID" value="GHD39653.1"/>
    <property type="molecule type" value="Genomic_DNA"/>
</dbReference>
<gene>
    <name evidence="8" type="primary">holA</name>
    <name evidence="8" type="ORF">GCM10017083_01740</name>
</gene>
<evidence type="ECO:0000256" key="6">
    <source>
        <dbReference type="ARBA" id="ARBA00034754"/>
    </source>
</evidence>
<dbReference type="RefSeq" id="WP_189987013.1">
    <property type="nucleotide sequence ID" value="NZ_BMZS01000001.1"/>
</dbReference>
<keyword evidence="5" id="KW-0239">DNA-directed DNA polymerase</keyword>
<dbReference type="GO" id="GO:0003887">
    <property type="term" value="F:DNA-directed DNA polymerase activity"/>
    <property type="evidence" value="ECO:0007669"/>
    <property type="project" value="UniProtKB-KW"/>
</dbReference>
<dbReference type="EC" id="2.7.7.7" evidence="1"/>
<dbReference type="Gene3D" id="1.20.272.10">
    <property type="match status" value="1"/>
</dbReference>
<evidence type="ECO:0000313" key="8">
    <source>
        <dbReference type="EMBL" id="GHD39653.1"/>
    </source>
</evidence>
<dbReference type="Gene3D" id="1.10.8.60">
    <property type="match status" value="1"/>
</dbReference>
<dbReference type="GO" id="GO:0009360">
    <property type="term" value="C:DNA polymerase III complex"/>
    <property type="evidence" value="ECO:0007669"/>
    <property type="project" value="TreeGrafter"/>
</dbReference>
<dbReference type="InterPro" id="IPR008921">
    <property type="entry name" value="DNA_pol3_clamp-load_cplx_C"/>
</dbReference>
<comment type="caution">
    <text evidence="8">The sequence shown here is derived from an EMBL/GenBank/DDBJ whole genome shotgun (WGS) entry which is preliminary data.</text>
</comment>
<keyword evidence="3" id="KW-0548">Nucleotidyltransferase</keyword>
<dbReference type="Gene3D" id="3.40.50.300">
    <property type="entry name" value="P-loop containing nucleotide triphosphate hydrolases"/>
    <property type="match status" value="1"/>
</dbReference>
<dbReference type="GO" id="GO:0006261">
    <property type="term" value="P:DNA-templated DNA replication"/>
    <property type="evidence" value="ECO:0007669"/>
    <property type="project" value="TreeGrafter"/>
</dbReference>
<reference evidence="8" key="1">
    <citation type="journal article" date="2014" name="Int. J. Syst. Evol. Microbiol.">
        <title>Complete genome sequence of Corynebacterium casei LMG S-19264T (=DSM 44701T), isolated from a smear-ripened cheese.</title>
        <authorList>
            <consortium name="US DOE Joint Genome Institute (JGI-PGF)"/>
            <person name="Walter F."/>
            <person name="Albersmeier A."/>
            <person name="Kalinowski J."/>
            <person name="Ruckert C."/>
        </authorList>
    </citation>
    <scope>NUCLEOTIDE SEQUENCE</scope>
    <source>
        <strain evidence="8">KCTC 42651</strain>
    </source>
</reference>
<reference evidence="8" key="2">
    <citation type="submission" date="2020-09" db="EMBL/GenBank/DDBJ databases">
        <authorList>
            <person name="Sun Q."/>
            <person name="Kim S."/>
        </authorList>
    </citation>
    <scope>NUCLEOTIDE SEQUENCE</scope>
    <source>
        <strain evidence="8">KCTC 42651</strain>
    </source>
</reference>
<organism evidence="8 9">
    <name type="scientific">Thalassobaculum fulvum</name>
    <dbReference type="NCBI Taxonomy" id="1633335"/>
    <lineage>
        <taxon>Bacteria</taxon>
        <taxon>Pseudomonadati</taxon>
        <taxon>Pseudomonadota</taxon>
        <taxon>Alphaproteobacteria</taxon>
        <taxon>Rhodospirillales</taxon>
        <taxon>Thalassobaculaceae</taxon>
        <taxon>Thalassobaculum</taxon>
    </lineage>
</organism>
<protein>
    <recommendedName>
        <fullName evidence="1">DNA-directed DNA polymerase</fullName>
        <ecNumber evidence="1">2.7.7.7</ecNumber>
    </recommendedName>
</protein>
<dbReference type="InterPro" id="IPR005790">
    <property type="entry name" value="DNA_polIII_delta"/>
</dbReference>
<proteinExistence type="inferred from homology"/>
<name>A0A918XNM8_9PROT</name>
<dbReference type="PANTHER" id="PTHR34388:SF1">
    <property type="entry name" value="DNA POLYMERASE III SUBUNIT DELTA"/>
    <property type="match status" value="1"/>
</dbReference>
<keyword evidence="2" id="KW-0808">Transferase</keyword>
<comment type="catalytic activity">
    <reaction evidence="7">
        <text>DNA(n) + a 2'-deoxyribonucleoside 5'-triphosphate = DNA(n+1) + diphosphate</text>
        <dbReference type="Rhea" id="RHEA:22508"/>
        <dbReference type="Rhea" id="RHEA-COMP:17339"/>
        <dbReference type="Rhea" id="RHEA-COMP:17340"/>
        <dbReference type="ChEBI" id="CHEBI:33019"/>
        <dbReference type="ChEBI" id="CHEBI:61560"/>
        <dbReference type="ChEBI" id="CHEBI:173112"/>
        <dbReference type="EC" id="2.7.7.7"/>
    </reaction>
</comment>
<evidence type="ECO:0000256" key="7">
    <source>
        <dbReference type="ARBA" id="ARBA00049244"/>
    </source>
</evidence>
<dbReference type="InterPro" id="IPR027417">
    <property type="entry name" value="P-loop_NTPase"/>
</dbReference>
<evidence type="ECO:0000256" key="5">
    <source>
        <dbReference type="ARBA" id="ARBA00022932"/>
    </source>
</evidence>
<evidence type="ECO:0000256" key="2">
    <source>
        <dbReference type="ARBA" id="ARBA00022679"/>
    </source>
</evidence>
<evidence type="ECO:0000256" key="3">
    <source>
        <dbReference type="ARBA" id="ARBA00022695"/>
    </source>
</evidence>
<keyword evidence="9" id="KW-1185">Reference proteome</keyword>
<dbReference type="AlphaFoldDB" id="A0A918XNM8"/>
<dbReference type="CDD" id="cd18138">
    <property type="entry name" value="HLD_clamp_pol_III_delta"/>
    <property type="match status" value="1"/>
</dbReference>
<sequence>MKVQPRELDGFVKRPPAGLRGVLVYGPDGGKVRETAERLGRTVVADLADPFNVTVLSGEEAEADPARLADEAAARSLMGGRRLVRLRDARDRTADALGNAFDGPETDTLIVVEAGELKAGTGLRKLFEDKRTDLAAIACYADEARDVSRVIRETLEAAGVRIAPDAVQLLSERLGNDRMATRTEIDKLALLVGPGGTIDLETAMEAVGDSAALEIDALVSAAAEGRPDGIVPGLDRAFRQGESPIRVLRQAQGYFQRLHLAASRAAEGRSPADAVKSLRPPVFFKAVEPMTRQVARWNPSALAAALARLGEAEIRCKTTGFPDQAECGQALIDVARMALRAARRSR</sequence>
<comment type="similarity">
    <text evidence="6">Belongs to the DNA polymerase HolA subunit family.</text>
</comment>
<dbReference type="PANTHER" id="PTHR34388">
    <property type="entry name" value="DNA POLYMERASE III SUBUNIT DELTA"/>
    <property type="match status" value="1"/>
</dbReference>
<accession>A0A918XNM8</accession>
<dbReference type="Proteomes" id="UP000630353">
    <property type="component" value="Unassembled WGS sequence"/>
</dbReference>
<dbReference type="NCBIfam" id="TIGR01128">
    <property type="entry name" value="holA"/>
    <property type="match status" value="1"/>
</dbReference>
<evidence type="ECO:0000256" key="4">
    <source>
        <dbReference type="ARBA" id="ARBA00022705"/>
    </source>
</evidence>
<keyword evidence="4" id="KW-0235">DNA replication</keyword>
<dbReference type="SUPFAM" id="SSF48019">
    <property type="entry name" value="post-AAA+ oligomerization domain-like"/>
    <property type="match status" value="1"/>
</dbReference>
<evidence type="ECO:0000256" key="1">
    <source>
        <dbReference type="ARBA" id="ARBA00012417"/>
    </source>
</evidence>
<dbReference type="SUPFAM" id="SSF52540">
    <property type="entry name" value="P-loop containing nucleoside triphosphate hydrolases"/>
    <property type="match status" value="1"/>
</dbReference>